<dbReference type="Proteomes" id="UP000070121">
    <property type="component" value="Unassembled WGS sequence"/>
</dbReference>
<name>A0A135V8X3_9PEZI</name>
<gene>
    <name evidence="1" type="ORF">CSAL01_13006</name>
</gene>
<evidence type="ECO:0008006" key="3">
    <source>
        <dbReference type="Google" id="ProtNLM"/>
    </source>
</evidence>
<keyword evidence="2" id="KW-1185">Reference proteome</keyword>
<dbReference type="AlphaFoldDB" id="A0A135V8X3"/>
<evidence type="ECO:0000313" key="1">
    <source>
        <dbReference type="EMBL" id="KXH69045.1"/>
    </source>
</evidence>
<accession>A0A135V8X3</accession>
<dbReference type="EMBL" id="JFFI01000173">
    <property type="protein sequence ID" value="KXH69045.1"/>
    <property type="molecule type" value="Genomic_DNA"/>
</dbReference>
<proteinExistence type="predicted"/>
<comment type="caution">
    <text evidence="1">The sequence shown here is derived from an EMBL/GenBank/DDBJ whole genome shotgun (WGS) entry which is preliminary data.</text>
</comment>
<protein>
    <recommendedName>
        <fullName evidence="3">Ankyrin repeat protein</fullName>
    </recommendedName>
</protein>
<organism evidence="1 2">
    <name type="scientific">Colletotrichum salicis</name>
    <dbReference type="NCBI Taxonomy" id="1209931"/>
    <lineage>
        <taxon>Eukaryota</taxon>
        <taxon>Fungi</taxon>
        <taxon>Dikarya</taxon>
        <taxon>Ascomycota</taxon>
        <taxon>Pezizomycotina</taxon>
        <taxon>Sordariomycetes</taxon>
        <taxon>Hypocreomycetidae</taxon>
        <taxon>Glomerellales</taxon>
        <taxon>Glomerellaceae</taxon>
        <taxon>Colletotrichum</taxon>
        <taxon>Colletotrichum acutatum species complex</taxon>
    </lineage>
</organism>
<reference evidence="1 2" key="1">
    <citation type="submission" date="2014-02" db="EMBL/GenBank/DDBJ databases">
        <title>The genome sequence of Colletotrichum salicis CBS 607.94.</title>
        <authorList>
            <person name="Baroncelli R."/>
            <person name="Thon M.R."/>
        </authorList>
    </citation>
    <scope>NUCLEOTIDE SEQUENCE [LARGE SCALE GENOMIC DNA]</scope>
    <source>
        <strain evidence="1 2">CBS 607.94</strain>
    </source>
</reference>
<sequence>MVSALQSAATLNPGNKPIITELVQRMGVDVDEGVEEGGAMPLYYALAAYNAQSVALLRSLGGEAGAVLRVGRA</sequence>
<evidence type="ECO:0000313" key="2">
    <source>
        <dbReference type="Proteomes" id="UP000070121"/>
    </source>
</evidence>